<dbReference type="EMBL" id="AAYI02000004">
    <property type="protein sequence ID" value="EDN79983.1"/>
    <property type="molecule type" value="Genomic_DNA"/>
</dbReference>
<protein>
    <submittedName>
        <fullName evidence="1">Uncharacterized protein</fullName>
    </submittedName>
</protein>
<dbReference type="AlphaFoldDB" id="A7B9V9"/>
<evidence type="ECO:0000313" key="2">
    <source>
        <dbReference type="Proteomes" id="UP000003553"/>
    </source>
</evidence>
<organism evidence="1 2">
    <name type="scientific">Schaalia dentiphila ATCC 17982</name>
    <dbReference type="NCBI Taxonomy" id="411466"/>
    <lineage>
        <taxon>Bacteria</taxon>
        <taxon>Bacillati</taxon>
        <taxon>Actinomycetota</taxon>
        <taxon>Actinomycetes</taxon>
        <taxon>Actinomycetales</taxon>
        <taxon>Actinomycetaceae</taxon>
        <taxon>Schaalia</taxon>
        <taxon>Schaalia dentiphila</taxon>
    </lineage>
</organism>
<gene>
    <name evidence="1" type="ORF">ACTODO_00415</name>
</gene>
<proteinExistence type="predicted"/>
<sequence>MSDTAIAFVRACLRGIGTAIAFADEKRAFLVQLSGAKVSLVSMVAVQW</sequence>
<keyword evidence="2" id="KW-1185">Reference proteome</keyword>
<reference evidence="1" key="2">
    <citation type="submission" date="2015-05" db="EMBL/GenBank/DDBJ databases">
        <title>Draft genome sequence of Actinomyces odontolyticus (ATCC 17982).</title>
        <authorList>
            <person name="Sudarsanam P."/>
            <person name="Ley R."/>
            <person name="Guruge J."/>
            <person name="Turnbaugh P.J."/>
            <person name="Mahowald M."/>
            <person name="Liep D."/>
            <person name="Gordon J."/>
        </authorList>
    </citation>
    <scope>NUCLEOTIDE SEQUENCE</scope>
    <source>
        <strain evidence="1">ATCC 17982</strain>
    </source>
</reference>
<dbReference type="HOGENOM" id="CLU_3148556_0_0_11"/>
<name>A7B9V9_9ACTO</name>
<dbReference type="Proteomes" id="UP000003553">
    <property type="component" value="Unassembled WGS sequence"/>
</dbReference>
<accession>A7B9V9</accession>
<evidence type="ECO:0000313" key="1">
    <source>
        <dbReference type="EMBL" id="EDN79983.1"/>
    </source>
</evidence>
<comment type="caution">
    <text evidence="1">The sequence shown here is derived from an EMBL/GenBank/DDBJ whole genome shotgun (WGS) entry which is preliminary data.</text>
</comment>
<reference evidence="1" key="1">
    <citation type="submission" date="2007-04" db="EMBL/GenBank/DDBJ databases">
        <authorList>
            <person name="Fulton L."/>
            <person name="Clifton S."/>
            <person name="Fulton B."/>
            <person name="Xu J."/>
            <person name="Minx P."/>
            <person name="Pepin K.H."/>
            <person name="Johnson M."/>
            <person name="Thiruvilangam P."/>
            <person name="Bhonagiri V."/>
            <person name="Nash W.E."/>
            <person name="Mardis E.R."/>
            <person name="Wilson R.K."/>
        </authorList>
    </citation>
    <scope>NUCLEOTIDE SEQUENCE [LARGE SCALE GENOMIC DNA]</scope>
    <source>
        <strain evidence="1">ATCC 17982</strain>
    </source>
</reference>